<keyword evidence="1" id="KW-0472">Membrane</keyword>
<keyword evidence="1" id="KW-1133">Transmembrane helix</keyword>
<keyword evidence="3" id="KW-1185">Reference proteome</keyword>
<organism evidence="2 3">
    <name type="scientific">Paenibacillus solani</name>
    <dbReference type="NCBI Taxonomy" id="1705565"/>
    <lineage>
        <taxon>Bacteria</taxon>
        <taxon>Bacillati</taxon>
        <taxon>Bacillota</taxon>
        <taxon>Bacilli</taxon>
        <taxon>Bacillales</taxon>
        <taxon>Paenibacillaceae</taxon>
        <taxon>Paenibacillus</taxon>
    </lineage>
</organism>
<proteinExistence type="predicted"/>
<feature type="transmembrane region" description="Helical" evidence="1">
    <location>
        <begin position="63"/>
        <end position="81"/>
    </location>
</feature>
<dbReference type="AlphaFoldDB" id="A0A0M1P483"/>
<dbReference type="EMBL" id="LIUT01000001">
    <property type="protein sequence ID" value="KOR89301.1"/>
    <property type="molecule type" value="Genomic_DNA"/>
</dbReference>
<feature type="transmembrane region" description="Helical" evidence="1">
    <location>
        <begin position="93"/>
        <end position="110"/>
    </location>
</feature>
<evidence type="ECO:0000313" key="2">
    <source>
        <dbReference type="EMBL" id="KOR89301.1"/>
    </source>
</evidence>
<evidence type="ECO:0000313" key="3">
    <source>
        <dbReference type="Proteomes" id="UP000036932"/>
    </source>
</evidence>
<sequence>MEFKFGSAAIVLPPLHITIIAIIIILFLVRWSKQLETRHFTVFFYFLISTSITPVFTRATTEGVFQLWIPLGFIVVYLYLFRSKRNHPSKMKASILGLLIALYQLTFQYFG</sequence>
<gene>
    <name evidence="2" type="ORF">AM231_09190</name>
</gene>
<name>A0A0M1P483_9BACL</name>
<protein>
    <submittedName>
        <fullName evidence="2">Uncharacterized protein</fullName>
    </submittedName>
</protein>
<dbReference type="Proteomes" id="UP000036932">
    <property type="component" value="Unassembled WGS sequence"/>
</dbReference>
<comment type="caution">
    <text evidence="2">The sequence shown here is derived from an EMBL/GenBank/DDBJ whole genome shotgun (WGS) entry which is preliminary data.</text>
</comment>
<evidence type="ECO:0000256" key="1">
    <source>
        <dbReference type="SAM" id="Phobius"/>
    </source>
</evidence>
<keyword evidence="1" id="KW-0812">Transmembrane</keyword>
<dbReference type="RefSeq" id="WP_054402354.1">
    <property type="nucleotide sequence ID" value="NZ_LIUT01000001.1"/>
</dbReference>
<accession>A0A0M1P483</accession>
<feature type="transmembrane region" description="Helical" evidence="1">
    <location>
        <begin position="6"/>
        <end position="28"/>
    </location>
</feature>
<dbReference type="OrthoDB" id="2427691at2"/>
<dbReference type="PATRIC" id="fig|1705565.3.peg.3808"/>
<reference evidence="3" key="1">
    <citation type="submission" date="2015-08" db="EMBL/GenBank/DDBJ databases">
        <title>Genome sequencing project for genomic taxonomy and phylogenomics of Bacillus-like bacteria.</title>
        <authorList>
            <person name="Liu B."/>
            <person name="Wang J."/>
            <person name="Zhu Y."/>
            <person name="Liu G."/>
            <person name="Chen Q."/>
            <person name="Chen Z."/>
            <person name="Lan J."/>
            <person name="Che J."/>
            <person name="Ge C."/>
            <person name="Shi H."/>
            <person name="Pan Z."/>
            <person name="Liu X."/>
        </authorList>
    </citation>
    <scope>NUCLEOTIDE SEQUENCE [LARGE SCALE GENOMIC DNA]</scope>
    <source>
        <strain evidence="3">FJAT-22460</strain>
    </source>
</reference>
<feature type="transmembrane region" description="Helical" evidence="1">
    <location>
        <begin position="40"/>
        <end position="57"/>
    </location>
</feature>